<feature type="region of interest" description="Disordered" evidence="3">
    <location>
        <begin position="214"/>
        <end position="270"/>
    </location>
</feature>
<evidence type="ECO:0000313" key="5">
    <source>
        <dbReference type="EMBL" id="KAJ3429419.1"/>
    </source>
</evidence>
<evidence type="ECO:0000256" key="3">
    <source>
        <dbReference type="SAM" id="MobiDB-lite"/>
    </source>
</evidence>
<feature type="domain" description="Bromo" evidence="4">
    <location>
        <begin position="35"/>
        <end position="105"/>
    </location>
</feature>
<evidence type="ECO:0000259" key="4">
    <source>
        <dbReference type="PROSITE" id="PS50014"/>
    </source>
</evidence>
<proteinExistence type="predicted"/>
<keyword evidence="1 2" id="KW-0103">Bromodomain</keyword>
<feature type="compositionally biased region" description="Basic and acidic residues" evidence="3">
    <location>
        <begin position="140"/>
        <end position="153"/>
    </location>
</feature>
<sequence>MTSSSNFKHPIEFYKNKKGVPLYIELCRKLLRMIAQKPNAFLFKNPVSQKTFPQYYQTIKKPMFIKTVRSKLRKGEYHTLDSFVEDVKLIFKNAMTFNLSNQLYQLAKTILQNFEKRLKIEKDLLLKTIKKIEKRKKKKEGKEEEEKEEKEKEEQSEEEEEEEEKEKDVKKEDQEHEEKEIEKENEDSYHDEENLSEEFINSQNFQDVYSNDEDFIPEEDLRSPKKKKKKEKEKVKQKQKEKEKEKTKQKNQKKNHKTKKESTDDDNNSEVFVGFESMDSEEDIQGPIDSEFEEIDDQDFFALNEFNKLDFSPQFQKIKQLVCDSIRHKEGSQDYMNNLTLAYKTIREFQNSILMICYEILPVPNAVEEIVKAIAVKQFTEFGNVSLNCLGLNFPISNMTRKRERETETDTEMKTKAKAKTKTKIETETETETEIETETETKKKDQDGKKGQLKKLGNLINQLSPKNKTKLNKHLFNNYLLNQNKGEITLDLKKLNEESFNHLKQFVDSEFEKIENYEDQTIDK</sequence>
<evidence type="ECO:0000256" key="2">
    <source>
        <dbReference type="PROSITE-ProRule" id="PRU00035"/>
    </source>
</evidence>
<evidence type="ECO:0000313" key="6">
    <source>
        <dbReference type="Proteomes" id="UP001146793"/>
    </source>
</evidence>
<feature type="region of interest" description="Disordered" evidence="3">
    <location>
        <begin position="137"/>
        <end position="192"/>
    </location>
</feature>
<dbReference type="Proteomes" id="UP001146793">
    <property type="component" value="Unassembled WGS sequence"/>
</dbReference>
<evidence type="ECO:0000256" key="1">
    <source>
        <dbReference type="ARBA" id="ARBA00023117"/>
    </source>
</evidence>
<dbReference type="InterPro" id="IPR036427">
    <property type="entry name" value="Bromodomain-like_sf"/>
</dbReference>
<feature type="compositionally biased region" description="Basic residues" evidence="3">
    <location>
        <begin position="249"/>
        <end position="259"/>
    </location>
</feature>
<dbReference type="PROSITE" id="PS00633">
    <property type="entry name" value="BROMODOMAIN_1"/>
    <property type="match status" value="1"/>
</dbReference>
<accession>A0AAV7YIY0</accession>
<dbReference type="InterPro" id="IPR001487">
    <property type="entry name" value="Bromodomain"/>
</dbReference>
<feature type="compositionally biased region" description="Basic and acidic residues" evidence="3">
    <location>
        <begin position="439"/>
        <end position="450"/>
    </location>
</feature>
<dbReference type="SMART" id="SM00297">
    <property type="entry name" value="BROMO"/>
    <property type="match status" value="1"/>
</dbReference>
<dbReference type="Gene3D" id="1.20.920.10">
    <property type="entry name" value="Bromodomain-like"/>
    <property type="match status" value="1"/>
</dbReference>
<gene>
    <name evidence="5" type="ORF">M0812_24766</name>
</gene>
<comment type="caution">
    <text evidence="5">The sequence shown here is derived from an EMBL/GenBank/DDBJ whole genome shotgun (WGS) entry which is preliminary data.</text>
</comment>
<dbReference type="AlphaFoldDB" id="A0AAV7YIY0"/>
<protein>
    <submittedName>
        <fullName evidence="5">Bromodomain-containing protein</fullName>
    </submittedName>
</protein>
<feature type="compositionally biased region" description="Basic and acidic residues" evidence="3">
    <location>
        <begin position="401"/>
        <end position="415"/>
    </location>
</feature>
<dbReference type="SUPFAM" id="SSF47370">
    <property type="entry name" value="Bromodomain"/>
    <property type="match status" value="1"/>
</dbReference>
<dbReference type="PANTHER" id="PTHR45926">
    <property type="entry name" value="OSJNBA0053K19.4 PROTEIN"/>
    <property type="match status" value="1"/>
</dbReference>
<dbReference type="EMBL" id="JANTQA010000057">
    <property type="protein sequence ID" value="KAJ3429419.1"/>
    <property type="molecule type" value="Genomic_DNA"/>
</dbReference>
<dbReference type="InterPro" id="IPR018359">
    <property type="entry name" value="Bromodomain_CS"/>
</dbReference>
<feature type="compositionally biased region" description="Acidic residues" evidence="3">
    <location>
        <begin position="154"/>
        <end position="165"/>
    </location>
</feature>
<organism evidence="5 6">
    <name type="scientific">Anaeramoeba flamelloides</name>
    <dbReference type="NCBI Taxonomy" id="1746091"/>
    <lineage>
        <taxon>Eukaryota</taxon>
        <taxon>Metamonada</taxon>
        <taxon>Anaeramoebidae</taxon>
        <taxon>Anaeramoeba</taxon>
    </lineage>
</organism>
<feature type="compositionally biased region" description="Acidic residues" evidence="3">
    <location>
        <begin position="428"/>
        <end position="438"/>
    </location>
</feature>
<reference evidence="5" key="1">
    <citation type="submission" date="2022-08" db="EMBL/GenBank/DDBJ databases">
        <title>Novel sulphate-reducing endosymbionts in the free-living metamonad Anaeramoeba.</title>
        <authorList>
            <person name="Jerlstrom-Hultqvist J."/>
            <person name="Cepicka I."/>
            <person name="Gallot-Lavallee L."/>
            <person name="Salas-Leiva D."/>
            <person name="Curtis B.A."/>
            <person name="Zahonova K."/>
            <person name="Pipaliya S."/>
            <person name="Dacks J."/>
            <person name="Roger A.J."/>
        </authorList>
    </citation>
    <scope>NUCLEOTIDE SEQUENCE</scope>
    <source>
        <strain evidence="5">Busselton2</strain>
    </source>
</reference>
<feature type="compositionally biased region" description="Basic and acidic residues" evidence="3">
    <location>
        <begin position="166"/>
        <end position="192"/>
    </location>
</feature>
<dbReference type="Pfam" id="PF00439">
    <property type="entry name" value="Bromodomain"/>
    <property type="match status" value="1"/>
</dbReference>
<feature type="compositionally biased region" description="Basic and acidic residues" evidence="3">
    <location>
        <begin position="232"/>
        <end position="248"/>
    </location>
</feature>
<dbReference type="PRINTS" id="PR00503">
    <property type="entry name" value="BROMODOMAIN"/>
</dbReference>
<dbReference type="PROSITE" id="PS50014">
    <property type="entry name" value="BROMODOMAIN_2"/>
    <property type="match status" value="1"/>
</dbReference>
<feature type="region of interest" description="Disordered" evidence="3">
    <location>
        <begin position="401"/>
        <end position="450"/>
    </location>
</feature>
<name>A0AAV7YIY0_9EUKA</name>